<organism evidence="3 4">
    <name type="scientific">Heterodera trifolii</name>
    <dbReference type="NCBI Taxonomy" id="157864"/>
    <lineage>
        <taxon>Eukaryota</taxon>
        <taxon>Metazoa</taxon>
        <taxon>Ecdysozoa</taxon>
        <taxon>Nematoda</taxon>
        <taxon>Chromadorea</taxon>
        <taxon>Rhabditida</taxon>
        <taxon>Tylenchina</taxon>
        <taxon>Tylenchomorpha</taxon>
        <taxon>Tylenchoidea</taxon>
        <taxon>Heteroderidae</taxon>
        <taxon>Heteroderinae</taxon>
        <taxon>Heterodera</taxon>
    </lineage>
</organism>
<dbReference type="EMBL" id="JBICBT010000626">
    <property type="protein sequence ID" value="KAL3107095.1"/>
    <property type="molecule type" value="Genomic_DNA"/>
</dbReference>
<keyword evidence="4" id="KW-1185">Reference proteome</keyword>
<dbReference type="Proteomes" id="UP001620626">
    <property type="component" value="Unassembled WGS sequence"/>
</dbReference>
<evidence type="ECO:0000256" key="2">
    <source>
        <dbReference type="SAM" id="SignalP"/>
    </source>
</evidence>
<evidence type="ECO:0000256" key="1">
    <source>
        <dbReference type="SAM" id="MobiDB-lite"/>
    </source>
</evidence>
<feature type="chain" id="PRO_5044851180" evidence="2">
    <location>
        <begin position="22"/>
        <end position="355"/>
    </location>
</feature>
<proteinExistence type="predicted"/>
<keyword evidence="2" id="KW-0732">Signal</keyword>
<feature type="compositionally biased region" description="Basic and acidic residues" evidence="1">
    <location>
        <begin position="317"/>
        <end position="330"/>
    </location>
</feature>
<gene>
    <name evidence="3" type="ORF">niasHT_019491</name>
</gene>
<feature type="signal peptide" evidence="2">
    <location>
        <begin position="1"/>
        <end position="21"/>
    </location>
</feature>
<feature type="compositionally biased region" description="Basic residues" evidence="1">
    <location>
        <begin position="144"/>
        <end position="153"/>
    </location>
</feature>
<feature type="compositionally biased region" description="Basic residues" evidence="1">
    <location>
        <begin position="227"/>
        <end position="238"/>
    </location>
</feature>
<name>A0ABD2KWV2_9BILA</name>
<evidence type="ECO:0000313" key="4">
    <source>
        <dbReference type="Proteomes" id="UP001620626"/>
    </source>
</evidence>
<feature type="compositionally biased region" description="Basic and acidic residues" evidence="1">
    <location>
        <begin position="166"/>
        <end position="179"/>
    </location>
</feature>
<feature type="compositionally biased region" description="Basic residues" evidence="1">
    <location>
        <begin position="344"/>
        <end position="355"/>
    </location>
</feature>
<evidence type="ECO:0000313" key="3">
    <source>
        <dbReference type="EMBL" id="KAL3107095.1"/>
    </source>
</evidence>
<feature type="region of interest" description="Disordered" evidence="1">
    <location>
        <begin position="32"/>
        <end position="355"/>
    </location>
</feature>
<comment type="caution">
    <text evidence="3">The sequence shown here is derived from an EMBL/GenBank/DDBJ whole genome shotgun (WGS) entry which is preliminary data.</text>
</comment>
<feature type="compositionally biased region" description="Basic and acidic residues" evidence="1">
    <location>
        <begin position="203"/>
        <end position="226"/>
    </location>
</feature>
<reference evidence="3 4" key="1">
    <citation type="submission" date="2024-10" db="EMBL/GenBank/DDBJ databases">
        <authorList>
            <person name="Kim D."/>
        </authorList>
    </citation>
    <scope>NUCLEOTIDE SEQUENCE [LARGE SCALE GENOMIC DNA]</scope>
    <source>
        <strain evidence="3">BH-2024</strain>
    </source>
</reference>
<feature type="compositionally biased region" description="Low complexity" evidence="1">
    <location>
        <begin position="65"/>
        <end position="75"/>
    </location>
</feature>
<sequence>MVRISCLFVVATYCLNGLLLSTTIMAISDEEKEAAKDAEMPAKRPRKQKETPDYYLSSYLPTDYSRSSSSAGPDNSSDEDWNAKEEADTEDEESPNVSLANSSSSAADEEQLLGHKVTVENRQKKEQSVQNRPKKGQSDENRPKKGLANRPKKQKSDESSSEDNENIERLKAEVQELMRKSKAKAAAGVGSSKTKKNLQKSKSFKESGDGGKGKGKAKEEIGEPSKKIKKATKGKGPKKQTSFDDLNISEILANLDNSSSDEVVSKKSKAPANSSKSLKLSTASKNKQKQKQNSSDESVEIITPLKKERIQKKGKGVKVEKPTASEDAKAMETLNINAGTSKATPKRKRNNRKAE</sequence>
<protein>
    <submittedName>
        <fullName evidence="3">Uncharacterized protein</fullName>
    </submittedName>
</protein>
<feature type="compositionally biased region" description="Low complexity" evidence="1">
    <location>
        <begin position="270"/>
        <end position="295"/>
    </location>
</feature>
<feature type="compositionally biased region" description="Basic and acidic residues" evidence="1">
    <location>
        <begin position="117"/>
        <end position="127"/>
    </location>
</feature>
<accession>A0ABD2KWV2</accession>
<dbReference type="AlphaFoldDB" id="A0ABD2KWV2"/>
<feature type="compositionally biased region" description="Basic and acidic residues" evidence="1">
    <location>
        <begin position="33"/>
        <end position="52"/>
    </location>
</feature>
<feature type="compositionally biased region" description="Polar residues" evidence="1">
    <location>
        <begin position="334"/>
        <end position="343"/>
    </location>
</feature>